<sequence>MNENELNPMRDGYMRSGMIRPSYIRFLYISDTVFSCFQSNMLSEKRQMFMLCYKTKGDK</sequence>
<evidence type="ECO:0000313" key="1">
    <source>
        <dbReference type="EMBL" id="EDP15659.1"/>
    </source>
</evidence>
<reference evidence="1 2" key="2">
    <citation type="submission" date="2007-09" db="EMBL/GenBank/DDBJ databases">
        <title>Draft genome sequence of Clostridium bolteae (ATCC BAA-613).</title>
        <authorList>
            <person name="Sudarsanam P."/>
            <person name="Ley R."/>
            <person name="Guruge J."/>
            <person name="Turnbaugh P.J."/>
            <person name="Mahowald M."/>
            <person name="Liep D."/>
            <person name="Gordon J."/>
        </authorList>
    </citation>
    <scope>NUCLEOTIDE SEQUENCE [LARGE SCALE GENOMIC DNA]</scope>
    <source>
        <strain evidence="2">ATCC BAA-613 / DSM 15670 / CCUG 46953 / JCM 12243 / WAL 16351</strain>
    </source>
</reference>
<comment type="caution">
    <text evidence="1">The sequence shown here is derived from an EMBL/GenBank/DDBJ whole genome shotgun (WGS) entry which is preliminary data.</text>
</comment>
<protein>
    <submittedName>
        <fullName evidence="1">Uncharacterized protein</fullName>
    </submittedName>
</protein>
<accession>A8RTY1</accession>
<gene>
    <name evidence="1" type="ORF">CLOBOL_03830</name>
</gene>
<dbReference type="Proteomes" id="UP000005396">
    <property type="component" value="Unassembled WGS sequence"/>
</dbReference>
<reference evidence="1 2" key="1">
    <citation type="submission" date="2007-08" db="EMBL/GenBank/DDBJ databases">
        <authorList>
            <person name="Fulton L."/>
            <person name="Clifton S."/>
            <person name="Fulton B."/>
            <person name="Xu J."/>
            <person name="Minx P."/>
            <person name="Pepin K.H."/>
            <person name="Johnson M."/>
            <person name="Thiruvilangam P."/>
            <person name="Bhonagiri V."/>
            <person name="Nash W.E."/>
            <person name="Mardis E.R."/>
            <person name="Wilson R.K."/>
        </authorList>
    </citation>
    <scope>NUCLEOTIDE SEQUENCE [LARGE SCALE GENOMIC DNA]</scope>
    <source>
        <strain evidence="2">ATCC BAA-613 / DSM 15670 / CCUG 46953 / JCM 12243 / WAL 16351</strain>
    </source>
</reference>
<dbReference type="PaxDb" id="411902-CLOBOL_03830"/>
<dbReference type="AlphaFoldDB" id="A8RTY1"/>
<evidence type="ECO:0000313" key="2">
    <source>
        <dbReference type="Proteomes" id="UP000005396"/>
    </source>
</evidence>
<proteinExistence type="predicted"/>
<name>A8RTY1_ENTBW</name>
<dbReference type="HOGENOM" id="CLU_2952118_0_0_9"/>
<organism evidence="1 2">
    <name type="scientific">Enterocloster bolteae (strain ATCC BAA-613 / DSM 15670 / CCUG 46953 / JCM 12243 / WAL 16351)</name>
    <name type="common">Clostridium bolteae</name>
    <dbReference type="NCBI Taxonomy" id="411902"/>
    <lineage>
        <taxon>Bacteria</taxon>
        <taxon>Bacillati</taxon>
        <taxon>Bacillota</taxon>
        <taxon>Clostridia</taxon>
        <taxon>Lachnospirales</taxon>
        <taxon>Lachnospiraceae</taxon>
        <taxon>Enterocloster</taxon>
    </lineage>
</organism>
<dbReference type="EMBL" id="ABCC02000033">
    <property type="protein sequence ID" value="EDP15659.1"/>
    <property type="molecule type" value="Genomic_DNA"/>
</dbReference>